<dbReference type="EMBL" id="JBBPBM010000004">
    <property type="protein sequence ID" value="KAK8590106.1"/>
    <property type="molecule type" value="Genomic_DNA"/>
</dbReference>
<dbReference type="SUPFAM" id="SSF49562">
    <property type="entry name" value="C2 domain (Calcium/lipid-binding domain, CaLB)"/>
    <property type="match status" value="1"/>
</dbReference>
<dbReference type="Gene3D" id="2.60.40.150">
    <property type="entry name" value="C2 domain"/>
    <property type="match status" value="1"/>
</dbReference>
<dbReference type="PROSITE" id="PS50004">
    <property type="entry name" value="C2"/>
    <property type="match status" value="1"/>
</dbReference>
<dbReference type="PANTHER" id="PTHR32246:SF169">
    <property type="entry name" value="PROTEIN SRC2-LIKE"/>
    <property type="match status" value="1"/>
</dbReference>
<name>A0ABR2G0Q7_9ROSI</name>
<gene>
    <name evidence="3" type="ORF">V6N12_024489</name>
</gene>
<evidence type="ECO:0000256" key="1">
    <source>
        <dbReference type="SAM" id="MobiDB-lite"/>
    </source>
</evidence>
<dbReference type="Proteomes" id="UP001472677">
    <property type="component" value="Unassembled WGS sequence"/>
</dbReference>
<evidence type="ECO:0000313" key="4">
    <source>
        <dbReference type="Proteomes" id="UP001472677"/>
    </source>
</evidence>
<keyword evidence="4" id="KW-1185">Reference proteome</keyword>
<sequence length="353" mass="38954">MESTGGFIHLRLISCKSLKAFNFFQKLSVYALVSIANDDDNNLHLNLDPKLSQRTPTDREGDGNPEWNHTVRFQLCDDLVRDCDKYFLHFDLYHEGAMFGDKFIGEVVVPFVDLIRESNGAVRFVTYQVRTRDGKSNGELNFSFMVKTGKDQGLKMESPATLITGYPLLQPPHHCPEPEPEFEFCSSEVENGSPRVQYPVLDLQDMLVQGPQLHSSSSGKQDLNPIQQTNYFLPQNGYYQLPTPPPLPYPPPPAAVAQGGPYFYNYPPPPPESDMWGPASYGGVQGYAAHGVSQLGSADGPMETWSSGWAGVGRNYHSSSGNSWSNAKGPANQGEAGSGPNQDPGYPVWFIKG</sequence>
<dbReference type="Pfam" id="PF00168">
    <property type="entry name" value="C2"/>
    <property type="match status" value="1"/>
</dbReference>
<dbReference type="PANTHER" id="PTHR32246">
    <property type="entry name" value="INGRESSION PROTEIN FIC1"/>
    <property type="match status" value="1"/>
</dbReference>
<dbReference type="SMART" id="SM00239">
    <property type="entry name" value="C2"/>
    <property type="match status" value="1"/>
</dbReference>
<proteinExistence type="predicted"/>
<dbReference type="InterPro" id="IPR000008">
    <property type="entry name" value="C2_dom"/>
</dbReference>
<evidence type="ECO:0000313" key="3">
    <source>
        <dbReference type="EMBL" id="KAK8590106.1"/>
    </source>
</evidence>
<protein>
    <recommendedName>
        <fullName evidence="2">C2 domain-containing protein</fullName>
    </recommendedName>
</protein>
<accession>A0ABR2G0Q7</accession>
<evidence type="ECO:0000259" key="2">
    <source>
        <dbReference type="PROSITE" id="PS50004"/>
    </source>
</evidence>
<reference evidence="3 4" key="1">
    <citation type="journal article" date="2024" name="G3 (Bethesda)">
        <title>Genome assembly of Hibiscus sabdariffa L. provides insights into metabolisms of medicinal natural products.</title>
        <authorList>
            <person name="Kim T."/>
        </authorList>
    </citation>
    <scope>NUCLEOTIDE SEQUENCE [LARGE SCALE GENOMIC DNA]</scope>
    <source>
        <strain evidence="3">TK-2024</strain>
        <tissue evidence="3">Old leaves</tissue>
    </source>
</reference>
<feature type="domain" description="C2" evidence="2">
    <location>
        <begin position="1"/>
        <end position="124"/>
    </location>
</feature>
<feature type="compositionally biased region" description="Polar residues" evidence="1">
    <location>
        <begin position="317"/>
        <end position="326"/>
    </location>
</feature>
<organism evidence="3 4">
    <name type="scientific">Hibiscus sabdariffa</name>
    <name type="common">roselle</name>
    <dbReference type="NCBI Taxonomy" id="183260"/>
    <lineage>
        <taxon>Eukaryota</taxon>
        <taxon>Viridiplantae</taxon>
        <taxon>Streptophyta</taxon>
        <taxon>Embryophyta</taxon>
        <taxon>Tracheophyta</taxon>
        <taxon>Spermatophyta</taxon>
        <taxon>Magnoliopsida</taxon>
        <taxon>eudicotyledons</taxon>
        <taxon>Gunneridae</taxon>
        <taxon>Pentapetalae</taxon>
        <taxon>rosids</taxon>
        <taxon>malvids</taxon>
        <taxon>Malvales</taxon>
        <taxon>Malvaceae</taxon>
        <taxon>Malvoideae</taxon>
        <taxon>Hibiscus</taxon>
    </lineage>
</organism>
<dbReference type="InterPro" id="IPR044750">
    <property type="entry name" value="C2_SRC2/BAP"/>
</dbReference>
<feature type="region of interest" description="Disordered" evidence="1">
    <location>
        <begin position="317"/>
        <end position="353"/>
    </location>
</feature>
<comment type="caution">
    <text evidence="3">The sequence shown here is derived from an EMBL/GenBank/DDBJ whole genome shotgun (WGS) entry which is preliminary data.</text>
</comment>
<dbReference type="InterPro" id="IPR035892">
    <property type="entry name" value="C2_domain_sf"/>
</dbReference>
<dbReference type="CDD" id="cd04051">
    <property type="entry name" value="C2_SRC2_like"/>
    <property type="match status" value="1"/>
</dbReference>